<sequence length="295" mass="34895">MIFKTKRSCHPINDELLNFFFLKSFDIKMNFNESINWLLKNGGPDICYKTVNELIIDQTNFDVKKLRSDLLKSEIVQKWLQKKPESKLSGIYALHHSRSSVYENLMNKLNQLGLNSTFKVYDKFAQKSLEILRTLMNVNNIFFKQFFISLMLSFLCRSGYENEELIKQALDRRFDALKDFIHLKNLDIYVDPAEFPRLPKIRRHDIVNPDLYSDGKMRFPFIHDIWAFSGILKSKFYQDRIELIENIIKRIFTKDYQNLKKGYGIVVASPTKAYGMGWSVHLPFFQNPNQLLNHL</sequence>
<dbReference type="EMBL" id="LAZR01017908">
    <property type="protein sequence ID" value="KKL98492.1"/>
    <property type="molecule type" value="Genomic_DNA"/>
</dbReference>
<accession>A0A0F9JHK7</accession>
<evidence type="ECO:0000313" key="1">
    <source>
        <dbReference type="EMBL" id="KKL98492.1"/>
    </source>
</evidence>
<protein>
    <submittedName>
        <fullName evidence="1">Uncharacterized protein</fullName>
    </submittedName>
</protein>
<organism evidence="1">
    <name type="scientific">marine sediment metagenome</name>
    <dbReference type="NCBI Taxonomy" id="412755"/>
    <lineage>
        <taxon>unclassified sequences</taxon>
        <taxon>metagenomes</taxon>
        <taxon>ecological metagenomes</taxon>
    </lineage>
</organism>
<dbReference type="AlphaFoldDB" id="A0A0F9JHK7"/>
<gene>
    <name evidence="1" type="ORF">LCGC14_1823880</name>
</gene>
<name>A0A0F9JHK7_9ZZZZ</name>
<reference evidence="1" key="1">
    <citation type="journal article" date="2015" name="Nature">
        <title>Complex archaea that bridge the gap between prokaryotes and eukaryotes.</title>
        <authorList>
            <person name="Spang A."/>
            <person name="Saw J.H."/>
            <person name="Jorgensen S.L."/>
            <person name="Zaremba-Niedzwiedzka K."/>
            <person name="Martijn J."/>
            <person name="Lind A.E."/>
            <person name="van Eijk R."/>
            <person name="Schleper C."/>
            <person name="Guy L."/>
            <person name="Ettema T.J."/>
        </authorList>
    </citation>
    <scope>NUCLEOTIDE SEQUENCE</scope>
</reference>
<proteinExistence type="predicted"/>
<comment type="caution">
    <text evidence="1">The sequence shown here is derived from an EMBL/GenBank/DDBJ whole genome shotgun (WGS) entry which is preliminary data.</text>
</comment>